<dbReference type="Gene3D" id="1.10.10.60">
    <property type="entry name" value="Homeodomain-like"/>
    <property type="match status" value="1"/>
</dbReference>
<dbReference type="SUPFAM" id="SSF46689">
    <property type="entry name" value="Homeodomain-like"/>
    <property type="match status" value="1"/>
</dbReference>
<feature type="domain" description="HTH araC/xylS-type" evidence="4">
    <location>
        <begin position="161"/>
        <end position="246"/>
    </location>
</feature>
<protein>
    <recommendedName>
        <fullName evidence="4">HTH araC/xylS-type domain-containing protein</fullName>
    </recommendedName>
</protein>
<dbReference type="PANTHER" id="PTHR46796">
    <property type="entry name" value="HTH-TYPE TRANSCRIPTIONAL ACTIVATOR RHAS-RELATED"/>
    <property type="match status" value="1"/>
</dbReference>
<dbReference type="GO" id="GO:0003700">
    <property type="term" value="F:DNA-binding transcription factor activity"/>
    <property type="evidence" value="ECO:0007669"/>
    <property type="project" value="InterPro"/>
</dbReference>
<reference evidence="5 6" key="1">
    <citation type="submission" date="2013-07" db="EMBL/GenBank/DDBJ databases">
        <title>Draft genome sequence of Pseudoalteromonas luteoviolacea 2ta16.</title>
        <authorList>
            <person name="Allen E.E."/>
            <person name="Azam F."/>
            <person name="Podell S."/>
        </authorList>
    </citation>
    <scope>NUCLEOTIDE SEQUENCE [LARGE SCALE GENOMIC DNA]</scope>
    <source>
        <strain evidence="5 6">2ta16</strain>
    </source>
</reference>
<dbReference type="AlphaFoldDB" id="V4JB57"/>
<organism evidence="5 6">
    <name type="scientific">Pseudoalteromonas luteoviolacea (strain 2ta16)</name>
    <dbReference type="NCBI Taxonomy" id="1353533"/>
    <lineage>
        <taxon>Bacteria</taxon>
        <taxon>Pseudomonadati</taxon>
        <taxon>Pseudomonadota</taxon>
        <taxon>Gammaproteobacteria</taxon>
        <taxon>Alteromonadales</taxon>
        <taxon>Pseudoalteromonadaceae</taxon>
        <taxon>Pseudoalteromonas</taxon>
    </lineage>
</organism>
<evidence type="ECO:0000256" key="2">
    <source>
        <dbReference type="ARBA" id="ARBA00023125"/>
    </source>
</evidence>
<dbReference type="RefSeq" id="WP_023400198.1">
    <property type="nucleotide sequence ID" value="NZ_AUSV01000084.1"/>
</dbReference>
<proteinExistence type="predicted"/>
<dbReference type="GeneID" id="29918516"/>
<sequence length="248" mass="27633">MTTSNVWIKTGLVLTYGESIDADYHSHLAMQLIWPDSDAMCTLNGKVLQNVVVIDSKQIHCLSMTKGWVLLIEPSSILGQCLKERLNSQSWMSMPTSQGSEVDLPIRQQGDAFAHFASMLAAINLDGRLLDTDLSVVTDTRIGELLDELNICFAGACAKPNKWRAKDVAHKLHLSESRFLHLFSQQVGIAWRPYLLWRRMLCALQMMMNGATATEAAYGAGFSDSAHLSRTFRSTFGMTIRQAKSLLH</sequence>
<evidence type="ECO:0000259" key="4">
    <source>
        <dbReference type="PROSITE" id="PS01124"/>
    </source>
</evidence>
<evidence type="ECO:0000256" key="3">
    <source>
        <dbReference type="ARBA" id="ARBA00023163"/>
    </source>
</evidence>
<keyword evidence="2" id="KW-0238">DNA-binding</keyword>
<dbReference type="Pfam" id="PF12833">
    <property type="entry name" value="HTH_18"/>
    <property type="match status" value="1"/>
</dbReference>
<keyword evidence="1" id="KW-0805">Transcription regulation</keyword>
<dbReference type="PROSITE" id="PS01124">
    <property type="entry name" value="HTH_ARAC_FAMILY_2"/>
    <property type="match status" value="1"/>
</dbReference>
<gene>
    <name evidence="5" type="ORF">PL2TA16_04659</name>
</gene>
<evidence type="ECO:0000313" key="5">
    <source>
        <dbReference type="EMBL" id="ESP92352.1"/>
    </source>
</evidence>
<evidence type="ECO:0000313" key="6">
    <source>
        <dbReference type="Proteomes" id="UP000017820"/>
    </source>
</evidence>
<dbReference type="InterPro" id="IPR009057">
    <property type="entry name" value="Homeodomain-like_sf"/>
</dbReference>
<comment type="caution">
    <text evidence="5">The sequence shown here is derived from an EMBL/GenBank/DDBJ whole genome shotgun (WGS) entry which is preliminary data.</text>
</comment>
<dbReference type="GO" id="GO:0043565">
    <property type="term" value="F:sequence-specific DNA binding"/>
    <property type="evidence" value="ECO:0007669"/>
    <property type="project" value="InterPro"/>
</dbReference>
<accession>V4JB57</accession>
<dbReference type="Proteomes" id="UP000017820">
    <property type="component" value="Unassembled WGS sequence"/>
</dbReference>
<evidence type="ECO:0000256" key="1">
    <source>
        <dbReference type="ARBA" id="ARBA00023015"/>
    </source>
</evidence>
<dbReference type="InterPro" id="IPR050204">
    <property type="entry name" value="AraC_XylS_family_regulators"/>
</dbReference>
<dbReference type="SMART" id="SM00342">
    <property type="entry name" value="HTH_ARAC"/>
    <property type="match status" value="1"/>
</dbReference>
<dbReference type="InterPro" id="IPR018060">
    <property type="entry name" value="HTH_AraC"/>
</dbReference>
<dbReference type="PATRIC" id="fig|1353533.3.peg.3314"/>
<dbReference type="EMBL" id="AUSV01000084">
    <property type="protein sequence ID" value="ESP92352.1"/>
    <property type="molecule type" value="Genomic_DNA"/>
</dbReference>
<keyword evidence="3" id="KW-0804">Transcription</keyword>
<name>V4JB57_PSEL2</name>